<protein>
    <submittedName>
        <fullName evidence="1">Uncharacterized protein</fullName>
    </submittedName>
</protein>
<accession>A0A645IMB6</accession>
<sequence length="109" mass="12381">MHKLFGLIFLGLELWGMKEIIHEIRINVDVLSDKSVFFHREGVENSKVLESPRDAQFGHLAQFRSRNILTPVNERTSGGLVDAREGIEKRCLSGAVRPNDAQCFPRVHV</sequence>
<reference evidence="1" key="1">
    <citation type="submission" date="2019-08" db="EMBL/GenBank/DDBJ databases">
        <authorList>
            <person name="Kucharzyk K."/>
            <person name="Murdoch R.W."/>
            <person name="Higgins S."/>
            <person name="Loffler F."/>
        </authorList>
    </citation>
    <scope>NUCLEOTIDE SEQUENCE</scope>
</reference>
<evidence type="ECO:0000313" key="1">
    <source>
        <dbReference type="EMBL" id="MPN52397.1"/>
    </source>
</evidence>
<name>A0A645IMB6_9ZZZZ</name>
<dbReference type="EMBL" id="VSSQ01118467">
    <property type="protein sequence ID" value="MPN52397.1"/>
    <property type="molecule type" value="Genomic_DNA"/>
</dbReference>
<proteinExistence type="predicted"/>
<gene>
    <name evidence="1" type="ORF">SDC9_200058</name>
</gene>
<dbReference type="AlphaFoldDB" id="A0A645IMB6"/>
<organism evidence="1">
    <name type="scientific">bioreactor metagenome</name>
    <dbReference type="NCBI Taxonomy" id="1076179"/>
    <lineage>
        <taxon>unclassified sequences</taxon>
        <taxon>metagenomes</taxon>
        <taxon>ecological metagenomes</taxon>
    </lineage>
</organism>
<comment type="caution">
    <text evidence="1">The sequence shown here is derived from an EMBL/GenBank/DDBJ whole genome shotgun (WGS) entry which is preliminary data.</text>
</comment>